<name>A0A0F9E8I4_9ZZZZ</name>
<dbReference type="Gene3D" id="1.10.530.10">
    <property type="match status" value="1"/>
</dbReference>
<evidence type="ECO:0000256" key="1">
    <source>
        <dbReference type="ARBA" id="ARBA00022529"/>
    </source>
</evidence>
<keyword evidence="2" id="KW-0378">Hydrolase</keyword>
<keyword evidence="1" id="KW-0929">Antimicrobial</keyword>
<comment type="caution">
    <text evidence="5">The sequence shown here is derived from an EMBL/GenBank/DDBJ whole genome shotgun (WGS) entry which is preliminary data.</text>
</comment>
<organism evidence="5">
    <name type="scientific">marine sediment metagenome</name>
    <dbReference type="NCBI Taxonomy" id="412755"/>
    <lineage>
        <taxon>unclassified sequences</taxon>
        <taxon>metagenomes</taxon>
        <taxon>ecological metagenomes</taxon>
    </lineage>
</organism>
<dbReference type="InterPro" id="IPR008597">
    <property type="entry name" value="Invert_lysozyme"/>
</dbReference>
<evidence type="ECO:0000256" key="2">
    <source>
        <dbReference type="ARBA" id="ARBA00022801"/>
    </source>
</evidence>
<gene>
    <name evidence="5" type="ORF">LCGC14_2183980</name>
</gene>
<evidence type="ECO:0000313" key="5">
    <source>
        <dbReference type="EMBL" id="KKL62561.1"/>
    </source>
</evidence>
<dbReference type="EMBL" id="LAZR01028452">
    <property type="protein sequence ID" value="KKL62561.1"/>
    <property type="molecule type" value="Genomic_DNA"/>
</dbReference>
<dbReference type="PROSITE" id="PS51257">
    <property type="entry name" value="PROKAR_LIPOPROTEIN"/>
    <property type="match status" value="1"/>
</dbReference>
<evidence type="ECO:0000256" key="4">
    <source>
        <dbReference type="ARBA" id="ARBA00023295"/>
    </source>
</evidence>
<evidence type="ECO:0008006" key="6">
    <source>
        <dbReference type="Google" id="ProtNLM"/>
    </source>
</evidence>
<dbReference type="PANTHER" id="PTHR11195">
    <property type="entry name" value="DESTABILASE-RELATED"/>
    <property type="match status" value="1"/>
</dbReference>
<protein>
    <recommendedName>
        <fullName evidence="6">Transglycosylase SLT domain-containing protein</fullName>
    </recommendedName>
</protein>
<accession>A0A0F9E8I4</accession>
<reference evidence="5" key="1">
    <citation type="journal article" date="2015" name="Nature">
        <title>Complex archaea that bridge the gap between prokaryotes and eukaryotes.</title>
        <authorList>
            <person name="Spang A."/>
            <person name="Saw J.H."/>
            <person name="Jorgensen S.L."/>
            <person name="Zaremba-Niedzwiedzka K."/>
            <person name="Martijn J."/>
            <person name="Lind A.E."/>
            <person name="van Eijk R."/>
            <person name="Schleper C."/>
            <person name="Guy L."/>
            <person name="Ettema T.J."/>
        </authorList>
    </citation>
    <scope>NUCLEOTIDE SEQUENCE</scope>
</reference>
<dbReference type="AlphaFoldDB" id="A0A0F9E8I4"/>
<dbReference type="PANTHER" id="PTHR11195:SF13">
    <property type="entry name" value="INVERTEBRATE-TYPE LYSOZYME 2-RELATED"/>
    <property type="match status" value="1"/>
</dbReference>
<sequence>MNRRTAIKMMMSGGALALGGCKDIPVPAKVLTVKEKLYLADAISVVETGCSESSMRFAELKGKNGELGPFQLTEIYVDDVNRIAGTEYRYYDRSQIGMCRGMITIYWDYYATAKRLGHEPTLEDLARIHNGGPNGYKKQSTKVYWDKVKVELAKM</sequence>
<dbReference type="PROSITE" id="PS51909">
    <property type="entry name" value="LYSOZYME_I"/>
    <property type="match status" value="1"/>
</dbReference>
<proteinExistence type="predicted"/>
<evidence type="ECO:0000256" key="3">
    <source>
        <dbReference type="ARBA" id="ARBA00023157"/>
    </source>
</evidence>
<dbReference type="GO" id="GO:0003796">
    <property type="term" value="F:lysozyme activity"/>
    <property type="evidence" value="ECO:0007669"/>
    <property type="project" value="InterPro"/>
</dbReference>
<keyword evidence="3" id="KW-1015">Disulfide bond</keyword>
<keyword evidence="4" id="KW-0326">Glycosidase</keyword>